<keyword evidence="3" id="KW-0067">ATP-binding</keyword>
<dbReference type="PANTHER" id="PTHR35526">
    <property type="entry name" value="ANTI-SIGMA-F FACTOR RSBW-RELATED"/>
    <property type="match status" value="1"/>
</dbReference>
<gene>
    <name evidence="3" type="ORF">ACFOZ4_17180</name>
</gene>
<keyword evidence="1" id="KW-0418">Kinase</keyword>
<dbReference type="InterPro" id="IPR036890">
    <property type="entry name" value="HATPase_C_sf"/>
</dbReference>
<reference evidence="4" key="1">
    <citation type="journal article" date="2019" name="Int. J. Syst. Evol. Microbiol.">
        <title>The Global Catalogue of Microorganisms (GCM) 10K type strain sequencing project: providing services to taxonomists for standard genome sequencing and annotation.</title>
        <authorList>
            <consortium name="The Broad Institute Genomics Platform"/>
            <consortium name="The Broad Institute Genome Sequencing Center for Infectious Disease"/>
            <person name="Wu L."/>
            <person name="Ma J."/>
        </authorList>
    </citation>
    <scope>NUCLEOTIDE SEQUENCE [LARGE SCALE GENOMIC DNA]</scope>
    <source>
        <strain evidence="4">CGMCC 4.7289</strain>
    </source>
</reference>
<dbReference type="GO" id="GO:0005524">
    <property type="term" value="F:ATP binding"/>
    <property type="evidence" value="ECO:0007669"/>
    <property type="project" value="UniProtKB-KW"/>
</dbReference>
<accession>A0ABV8LPV6</accession>
<dbReference type="PANTHER" id="PTHR35526:SF3">
    <property type="entry name" value="ANTI-SIGMA-F FACTOR RSBW"/>
    <property type="match status" value="1"/>
</dbReference>
<dbReference type="InterPro" id="IPR050267">
    <property type="entry name" value="Anti-sigma-factor_SerPK"/>
</dbReference>
<keyword evidence="1" id="KW-0723">Serine/threonine-protein kinase</keyword>
<dbReference type="PROSITE" id="PS50801">
    <property type="entry name" value="STAS"/>
    <property type="match status" value="1"/>
</dbReference>
<evidence type="ECO:0000313" key="3">
    <source>
        <dbReference type="EMBL" id="MFC4132342.1"/>
    </source>
</evidence>
<dbReference type="SUPFAM" id="SSF55874">
    <property type="entry name" value="ATPase domain of HSP90 chaperone/DNA topoisomerase II/histidine kinase"/>
    <property type="match status" value="1"/>
</dbReference>
<dbReference type="InterPro" id="IPR036513">
    <property type="entry name" value="STAS_dom_sf"/>
</dbReference>
<keyword evidence="1" id="KW-0808">Transferase</keyword>
<keyword evidence="4" id="KW-1185">Reference proteome</keyword>
<keyword evidence="3" id="KW-0547">Nucleotide-binding</keyword>
<evidence type="ECO:0000313" key="4">
    <source>
        <dbReference type="Proteomes" id="UP001595816"/>
    </source>
</evidence>
<dbReference type="EMBL" id="JBHSAY010000009">
    <property type="protein sequence ID" value="MFC4132342.1"/>
    <property type="molecule type" value="Genomic_DNA"/>
</dbReference>
<evidence type="ECO:0000259" key="2">
    <source>
        <dbReference type="PROSITE" id="PS50801"/>
    </source>
</evidence>
<dbReference type="Gene3D" id="3.30.565.10">
    <property type="entry name" value="Histidine kinase-like ATPase, C-terminal domain"/>
    <property type="match status" value="1"/>
</dbReference>
<proteinExistence type="predicted"/>
<name>A0ABV8LPV6_9ACTN</name>
<dbReference type="Proteomes" id="UP001595816">
    <property type="component" value="Unassembled WGS sequence"/>
</dbReference>
<dbReference type="Pfam" id="PF13581">
    <property type="entry name" value="HATPase_c_2"/>
    <property type="match status" value="1"/>
</dbReference>
<dbReference type="InterPro" id="IPR002645">
    <property type="entry name" value="STAS_dom"/>
</dbReference>
<organism evidence="3 4">
    <name type="scientific">Hamadaea flava</name>
    <dbReference type="NCBI Taxonomy" id="1742688"/>
    <lineage>
        <taxon>Bacteria</taxon>
        <taxon>Bacillati</taxon>
        <taxon>Actinomycetota</taxon>
        <taxon>Actinomycetes</taxon>
        <taxon>Micromonosporales</taxon>
        <taxon>Micromonosporaceae</taxon>
        <taxon>Hamadaea</taxon>
    </lineage>
</organism>
<dbReference type="CDD" id="cd16936">
    <property type="entry name" value="HATPase_RsbW-like"/>
    <property type="match status" value="1"/>
</dbReference>
<evidence type="ECO:0000256" key="1">
    <source>
        <dbReference type="ARBA" id="ARBA00022527"/>
    </source>
</evidence>
<comment type="caution">
    <text evidence="3">The sequence shown here is derived from an EMBL/GenBank/DDBJ whole genome shotgun (WGS) entry which is preliminary data.</text>
</comment>
<dbReference type="Gene3D" id="3.30.750.24">
    <property type="entry name" value="STAS domain"/>
    <property type="match status" value="1"/>
</dbReference>
<protein>
    <submittedName>
        <fullName evidence="3">ATP-binding protein</fullName>
    </submittedName>
</protein>
<sequence length="251" mass="27275">MTRQNVRTGVYELRPMGSLDLAGAASLRRSVLKVLPEQPRALLLGLDGVDVGNPVNLAVLPSLDKRAMLDCGIRLQCYADPTSETGRLIHEGIGWRVALHADRTAALATADRKTAGSHRAYRHLEPGPDAVRQARAITLDCCRRWDLPHVADTAQLIVSELVTNAVQHAQTEMDLVLTHRGPRLHLQVRDTAYAPALFPIEPFTSLVYRVGDDRIGGRGLMLVAMLSTACGTNVGTNAKTVWATLQVRPAA</sequence>
<feature type="domain" description="STAS" evidence="2">
    <location>
        <begin position="1"/>
        <end position="75"/>
    </location>
</feature>
<dbReference type="InterPro" id="IPR003594">
    <property type="entry name" value="HATPase_dom"/>
</dbReference>